<evidence type="ECO:0000256" key="5">
    <source>
        <dbReference type="ARBA" id="ARBA00023004"/>
    </source>
</evidence>
<dbReference type="InterPro" id="IPR044147">
    <property type="entry name" value="UdgB-like"/>
</dbReference>
<dbReference type="GO" id="GO:0046872">
    <property type="term" value="F:metal ion binding"/>
    <property type="evidence" value="ECO:0007669"/>
    <property type="project" value="UniProtKB-KW"/>
</dbReference>
<dbReference type="InterPro" id="IPR036895">
    <property type="entry name" value="Uracil-DNA_glycosylase-like_sf"/>
</dbReference>
<reference evidence="11 12" key="1">
    <citation type="journal article" date="2015" name="Appl. Environ. Microbiol.">
        <title>Nanoarchaeota, Their Sulfolobales Host, and Nanoarchaeota Virus Distribution across Yellowstone National Park Hot Springs.</title>
        <authorList>
            <person name="Munson-McGee J.H."/>
            <person name="Field E.K."/>
            <person name="Bateson M."/>
            <person name="Rooney C."/>
            <person name="Stepanauskas R."/>
            <person name="Young M.J."/>
        </authorList>
    </citation>
    <scope>NUCLEOTIDE SEQUENCE [LARGE SCALE GENOMIC DNA]</scope>
    <source>
        <strain evidence="11">SCGC AC-742_N10</strain>
    </source>
</reference>
<name>A0A2T9XBY1_9CREN</name>
<evidence type="ECO:0000259" key="10">
    <source>
        <dbReference type="SMART" id="SM00986"/>
    </source>
</evidence>
<keyword evidence="7" id="KW-0234">DNA repair</keyword>
<comment type="caution">
    <text evidence="11">The sequence shown here is derived from an EMBL/GenBank/DDBJ whole genome shotgun (WGS) entry which is preliminary data.</text>
</comment>
<dbReference type="SMART" id="SM00987">
    <property type="entry name" value="UreE_C"/>
    <property type="match status" value="1"/>
</dbReference>
<dbReference type="Pfam" id="PF03167">
    <property type="entry name" value="UDG"/>
    <property type="match status" value="1"/>
</dbReference>
<keyword evidence="3" id="KW-0227">DNA damage</keyword>
<dbReference type="GO" id="GO:0033958">
    <property type="term" value="F:DNA-deoxyinosine glycosylase activity"/>
    <property type="evidence" value="ECO:0007669"/>
    <property type="project" value="InterPro"/>
</dbReference>
<evidence type="ECO:0000256" key="9">
    <source>
        <dbReference type="ARBA" id="ARBA00023887"/>
    </source>
</evidence>
<evidence type="ECO:0000313" key="11">
    <source>
        <dbReference type="EMBL" id="PVU77578.1"/>
    </source>
</evidence>
<dbReference type="Proteomes" id="UP000245638">
    <property type="component" value="Unassembled WGS sequence"/>
</dbReference>
<gene>
    <name evidence="11" type="ORF">DDW13_00520</name>
</gene>
<dbReference type="InterPro" id="IPR005122">
    <property type="entry name" value="Uracil-DNA_glycosylase-like"/>
</dbReference>
<dbReference type="CDD" id="cd10031">
    <property type="entry name" value="UDG-F5_TTUDGB_like"/>
    <property type="match status" value="1"/>
</dbReference>
<dbReference type="GO" id="GO:0051539">
    <property type="term" value="F:4 iron, 4 sulfur cluster binding"/>
    <property type="evidence" value="ECO:0007669"/>
    <property type="project" value="UniProtKB-KW"/>
</dbReference>
<dbReference type="PANTHER" id="PTHR33693:SF3">
    <property type="entry name" value="TYPE-5 URACIL-DNA GLYCOSYLASE"/>
    <property type="match status" value="1"/>
</dbReference>
<accession>A0A2T9XBY1</accession>
<evidence type="ECO:0000256" key="8">
    <source>
        <dbReference type="ARBA" id="ARBA00023779"/>
    </source>
</evidence>
<evidence type="ECO:0000256" key="3">
    <source>
        <dbReference type="ARBA" id="ARBA00022763"/>
    </source>
</evidence>
<feature type="domain" description="Uracil-DNA glycosylase-like" evidence="10">
    <location>
        <begin position="49"/>
        <end position="212"/>
    </location>
</feature>
<dbReference type="EMBL" id="QEFD01000020">
    <property type="protein sequence ID" value="PVU77578.1"/>
    <property type="molecule type" value="Genomic_DNA"/>
</dbReference>
<keyword evidence="4" id="KW-0378">Hydrolase</keyword>
<keyword evidence="5" id="KW-0408">Iron</keyword>
<sequence length="222" mass="25374">MVNKYVQNMFDDEIISCYRCPRLRQYSEMIAKIKVKRFRNWEYWGKPLPGYGDENASLLIVGLAPAAHGGNRTGRVFTGDESGKWVTKALYELGLSNLEFSLSREDNLILRGVYLTNAVKCAPPKNKPLREEILNCNYFLRKEIMSLRNLKVILALGKIAFDSVCIAFNEKCKFSHGVVYDVKGKKIVGSYHPSAQNTKTGRLTWESFMQVVRKAYELTKES</sequence>
<evidence type="ECO:0000256" key="4">
    <source>
        <dbReference type="ARBA" id="ARBA00022801"/>
    </source>
</evidence>
<organism evidence="11 12">
    <name type="scientific">Acidianus hospitalis</name>
    <dbReference type="NCBI Taxonomy" id="563177"/>
    <lineage>
        <taxon>Archaea</taxon>
        <taxon>Thermoproteota</taxon>
        <taxon>Thermoprotei</taxon>
        <taxon>Sulfolobales</taxon>
        <taxon>Sulfolobaceae</taxon>
        <taxon>Acidianus</taxon>
    </lineage>
</organism>
<dbReference type="SMART" id="SM00986">
    <property type="entry name" value="UDG"/>
    <property type="match status" value="1"/>
</dbReference>
<evidence type="ECO:0000313" key="12">
    <source>
        <dbReference type="Proteomes" id="UP000245638"/>
    </source>
</evidence>
<dbReference type="AlphaFoldDB" id="A0A2T9XBY1"/>
<keyword evidence="1" id="KW-0004">4Fe-4S</keyword>
<protein>
    <recommendedName>
        <fullName evidence="9">Type-5 uracil-DNA glycosylase</fullName>
    </recommendedName>
</protein>
<dbReference type="SUPFAM" id="SSF52141">
    <property type="entry name" value="Uracil-DNA glycosylase-like"/>
    <property type="match status" value="1"/>
</dbReference>
<comment type="similarity">
    <text evidence="8">Belongs to the uracil-DNA glycosylase (UDG) superfamily. Type 5 (UDGb) family.</text>
</comment>
<dbReference type="PANTHER" id="PTHR33693">
    <property type="entry name" value="TYPE-5 URACIL-DNA GLYCOSYLASE"/>
    <property type="match status" value="1"/>
</dbReference>
<dbReference type="GO" id="GO:0006284">
    <property type="term" value="P:base-excision repair"/>
    <property type="evidence" value="ECO:0007669"/>
    <property type="project" value="InterPro"/>
</dbReference>
<proteinExistence type="inferred from homology"/>
<dbReference type="InterPro" id="IPR051536">
    <property type="entry name" value="UDG_Type-4/5"/>
</dbReference>
<dbReference type="Gene3D" id="3.40.470.10">
    <property type="entry name" value="Uracil-DNA glycosylase-like domain"/>
    <property type="match status" value="1"/>
</dbReference>
<evidence type="ECO:0000256" key="7">
    <source>
        <dbReference type="ARBA" id="ARBA00023204"/>
    </source>
</evidence>
<evidence type="ECO:0000256" key="6">
    <source>
        <dbReference type="ARBA" id="ARBA00023014"/>
    </source>
</evidence>
<dbReference type="GO" id="GO:0004844">
    <property type="term" value="F:uracil DNA N-glycosylase activity"/>
    <property type="evidence" value="ECO:0007669"/>
    <property type="project" value="InterPro"/>
</dbReference>
<keyword evidence="2" id="KW-0479">Metal-binding</keyword>
<keyword evidence="6" id="KW-0411">Iron-sulfur</keyword>
<evidence type="ECO:0000256" key="2">
    <source>
        <dbReference type="ARBA" id="ARBA00022723"/>
    </source>
</evidence>
<evidence type="ECO:0000256" key="1">
    <source>
        <dbReference type="ARBA" id="ARBA00022485"/>
    </source>
</evidence>